<dbReference type="AlphaFoldDB" id="A0ABD3QG23"/>
<comment type="caution">
    <text evidence="5">The sequence shown here is derived from an EMBL/GenBank/DDBJ whole genome shotgun (WGS) entry which is preliminary data.</text>
</comment>
<keyword evidence="6" id="KW-1185">Reference proteome</keyword>
<dbReference type="Pfam" id="PF01302">
    <property type="entry name" value="CAP_GLY"/>
    <property type="match status" value="1"/>
</dbReference>
<feature type="domain" description="CAP-Gly" evidence="4">
    <location>
        <begin position="47"/>
        <end position="84"/>
    </location>
</feature>
<dbReference type="InterPro" id="IPR000938">
    <property type="entry name" value="CAP-Gly_domain"/>
</dbReference>
<keyword evidence="3" id="KW-1133">Transmembrane helix</keyword>
<feature type="compositionally biased region" description="Low complexity" evidence="2">
    <location>
        <begin position="745"/>
        <end position="757"/>
    </location>
</feature>
<evidence type="ECO:0000256" key="1">
    <source>
        <dbReference type="SAM" id="Coils"/>
    </source>
</evidence>
<feature type="compositionally biased region" description="Basic and acidic residues" evidence="2">
    <location>
        <begin position="201"/>
        <end position="216"/>
    </location>
</feature>
<feature type="compositionally biased region" description="Low complexity" evidence="2">
    <location>
        <begin position="819"/>
        <end position="830"/>
    </location>
</feature>
<feature type="coiled-coil region" evidence="1">
    <location>
        <begin position="441"/>
        <end position="468"/>
    </location>
</feature>
<feature type="compositionally biased region" description="Basic and acidic residues" evidence="2">
    <location>
        <begin position="239"/>
        <end position="253"/>
    </location>
</feature>
<evidence type="ECO:0000313" key="5">
    <source>
        <dbReference type="EMBL" id="KAL3799314.1"/>
    </source>
</evidence>
<dbReference type="EMBL" id="JABMIG020000040">
    <property type="protein sequence ID" value="KAL3799314.1"/>
    <property type="molecule type" value="Genomic_DNA"/>
</dbReference>
<reference evidence="5 6" key="1">
    <citation type="journal article" date="2020" name="G3 (Bethesda)">
        <title>Improved Reference Genome for Cyclotella cryptica CCMP332, a Model for Cell Wall Morphogenesis, Salinity Adaptation, and Lipid Production in Diatoms (Bacillariophyta).</title>
        <authorList>
            <person name="Roberts W.R."/>
            <person name="Downey K.M."/>
            <person name="Ruck E.C."/>
            <person name="Traller J.C."/>
            <person name="Alverson A.J."/>
        </authorList>
    </citation>
    <scope>NUCLEOTIDE SEQUENCE [LARGE SCALE GENOMIC DNA]</scope>
    <source>
        <strain evidence="5 6">CCMP332</strain>
    </source>
</reference>
<feature type="region of interest" description="Disordered" evidence="2">
    <location>
        <begin position="738"/>
        <end position="759"/>
    </location>
</feature>
<feature type="region of interest" description="Disordered" evidence="2">
    <location>
        <begin position="500"/>
        <end position="519"/>
    </location>
</feature>
<feature type="compositionally biased region" description="Polar residues" evidence="2">
    <location>
        <begin position="278"/>
        <end position="295"/>
    </location>
</feature>
<feature type="compositionally biased region" description="Basic and acidic residues" evidence="2">
    <location>
        <begin position="169"/>
        <end position="182"/>
    </location>
</feature>
<dbReference type="SUPFAM" id="SSF74924">
    <property type="entry name" value="Cap-Gly domain"/>
    <property type="match status" value="1"/>
</dbReference>
<dbReference type="PROSITE" id="PS50245">
    <property type="entry name" value="CAP_GLY_2"/>
    <property type="match status" value="1"/>
</dbReference>
<proteinExistence type="predicted"/>
<feature type="region of interest" description="Disordered" evidence="2">
    <location>
        <begin position="353"/>
        <end position="388"/>
    </location>
</feature>
<dbReference type="Gene3D" id="2.30.30.190">
    <property type="entry name" value="CAP Gly-rich-like domain"/>
    <property type="match status" value="1"/>
</dbReference>
<dbReference type="Proteomes" id="UP001516023">
    <property type="component" value="Unassembled WGS sequence"/>
</dbReference>
<dbReference type="SMART" id="SM01052">
    <property type="entry name" value="CAP_GLY"/>
    <property type="match status" value="1"/>
</dbReference>
<feature type="region of interest" description="Disordered" evidence="2">
    <location>
        <begin position="237"/>
        <end position="295"/>
    </location>
</feature>
<evidence type="ECO:0000259" key="4">
    <source>
        <dbReference type="PROSITE" id="PS50245"/>
    </source>
</evidence>
<feature type="region of interest" description="Disordered" evidence="2">
    <location>
        <begin position="101"/>
        <end position="184"/>
    </location>
</feature>
<keyword evidence="1" id="KW-0175">Coiled coil</keyword>
<evidence type="ECO:0000256" key="3">
    <source>
        <dbReference type="SAM" id="Phobius"/>
    </source>
</evidence>
<dbReference type="InterPro" id="IPR036859">
    <property type="entry name" value="CAP-Gly_dom_sf"/>
</dbReference>
<keyword evidence="3" id="KW-0472">Membrane</keyword>
<feature type="transmembrane region" description="Helical" evidence="3">
    <location>
        <begin position="671"/>
        <end position="691"/>
    </location>
</feature>
<feature type="compositionally biased region" description="Basic and acidic residues" evidence="2">
    <location>
        <begin position="267"/>
        <end position="277"/>
    </location>
</feature>
<feature type="region of interest" description="Disordered" evidence="2">
    <location>
        <begin position="201"/>
        <end position="224"/>
    </location>
</feature>
<feature type="region of interest" description="Disordered" evidence="2">
    <location>
        <begin position="1"/>
        <end position="23"/>
    </location>
</feature>
<accession>A0ABD3QG23</accession>
<keyword evidence="3" id="KW-0812">Transmembrane</keyword>
<protein>
    <recommendedName>
        <fullName evidence="4">CAP-Gly domain-containing protein</fullName>
    </recommendedName>
</protein>
<feature type="transmembrane region" description="Helical" evidence="3">
    <location>
        <begin position="598"/>
        <end position="617"/>
    </location>
</feature>
<feature type="compositionally biased region" description="Pro residues" evidence="2">
    <location>
        <begin position="507"/>
        <end position="516"/>
    </location>
</feature>
<organism evidence="5 6">
    <name type="scientific">Cyclotella cryptica</name>
    <dbReference type="NCBI Taxonomy" id="29204"/>
    <lineage>
        <taxon>Eukaryota</taxon>
        <taxon>Sar</taxon>
        <taxon>Stramenopiles</taxon>
        <taxon>Ochrophyta</taxon>
        <taxon>Bacillariophyta</taxon>
        <taxon>Coscinodiscophyceae</taxon>
        <taxon>Thalassiosirophycidae</taxon>
        <taxon>Stephanodiscales</taxon>
        <taxon>Stephanodiscaceae</taxon>
        <taxon>Cyclotella</taxon>
    </lineage>
</organism>
<feature type="region of interest" description="Disordered" evidence="2">
    <location>
        <begin position="814"/>
        <end position="841"/>
    </location>
</feature>
<feature type="compositionally biased region" description="Low complexity" evidence="2">
    <location>
        <begin position="356"/>
        <end position="375"/>
    </location>
</feature>
<gene>
    <name evidence="5" type="ORF">HJC23_013039</name>
</gene>
<sequence>MTSSSAELHLNDPVSITTSTTNDEDNEQLHGIIAHLGPVEFAPDSDWVGIQLTGLSVGKGEHDGSVDGVVYFDAGGARNGMFVKRVNVRILSEASSTAALKERTVGSSLESPPVDDTRTSNRVSSENILERALNPDSGTSLDLNEKDSTGSFQSDAPSLSSLSSVARNRSRESAPSFDDKTRSARATAYRENFLRQLELEQKQKQSDGENISGEKKSKAKSVSFVGMADSEATSLLEETATKKEMKPIEEAEPKSSLLEEGSTINYKGDDNGGEKESIQSTSNIPRGNPNDDMTTVMSYLSSQSNLTHDQSSLDWISDLDASSFMFLKGLASGHTSSNHSGYDFSGPSAWNVGRTSSQPSDSVSPSSSVGEVPLSTTQSDIIPEGSFQRASDEVLKGRKIVKVTSPESLSKARLAPPNDVPSIATCPEQPTPIEHRMLTMIEKQYNQIQELQARLDALGNIMSQMSNDVRYLCESQRRRDQDQGSMTENVTGYRLTGFVGNERAGRIPPPPPPLPPMRQGETATAATMVTQTPPNQQPPAMGRLGGGRPFNRGFFFPLATYVAECIVSFVRNFRSILLSTGPGRVYTHIRNEAIRRRAFANIDLMSLMKLMVMLLVFSGRMGRDGEGNRNRRGGARRAQDNNEGGEEGMAALVAGLMHTAIAFVRAHRVHVLVIASLIGFLIQTGLMSFFYEVFWIEREELLRVWLGRRDQAEDRVDDNSELEGIIRADGLEQNMNAEQGANRQAVPARARAGPNANRVRDILRHGRDNRQANVNRRAGGMIRRAPDGGFLHDIQCLVFSFILSLIPAWKPEEAAPRPGIQQGQQEMQQGADDPAEDEDAH</sequence>
<evidence type="ECO:0000256" key="2">
    <source>
        <dbReference type="SAM" id="MobiDB-lite"/>
    </source>
</evidence>
<evidence type="ECO:0000313" key="6">
    <source>
        <dbReference type="Proteomes" id="UP001516023"/>
    </source>
</evidence>
<name>A0ABD3QG23_9STRA</name>